<keyword evidence="3" id="KW-0808">Transferase</keyword>
<keyword evidence="11" id="KW-1185">Reference proteome</keyword>
<sequence length="169" mass="18594">MWATSVAAAMLAGAALLHGSPSAGAGEVLKADKIVVVKSERRLYLLHGGEIIKSYRVALGRQPKGTKIYEGDGRTPEGVYRVAAFNPDSRFYRSIRVSYPNEADLTRARALGQSVGGNIMIHGLAPERRQFGSDHWLYNWTSGCIAVTDKEIDEIWQRVELGTPIEIRP</sequence>
<evidence type="ECO:0000259" key="9">
    <source>
        <dbReference type="PROSITE" id="PS52029"/>
    </source>
</evidence>
<gene>
    <name evidence="10" type="ORF">U1T56_11960</name>
</gene>
<dbReference type="Pfam" id="PF03734">
    <property type="entry name" value="YkuD"/>
    <property type="match status" value="1"/>
</dbReference>
<evidence type="ECO:0000256" key="6">
    <source>
        <dbReference type="ARBA" id="ARBA00023316"/>
    </source>
</evidence>
<dbReference type="InterPro" id="IPR005490">
    <property type="entry name" value="LD_TPept_cat_dom"/>
</dbReference>
<keyword evidence="8" id="KW-0732">Signal</keyword>
<name>A0ABU8XV96_9PROT</name>
<keyword evidence="4 7" id="KW-0133">Cell shape</keyword>
<dbReference type="Gene3D" id="2.40.440.10">
    <property type="entry name" value="L,D-transpeptidase catalytic domain-like"/>
    <property type="match status" value="1"/>
</dbReference>
<evidence type="ECO:0000313" key="11">
    <source>
        <dbReference type="Proteomes" id="UP001375743"/>
    </source>
</evidence>
<accession>A0ABU8XV96</accession>
<reference evidence="10 11" key="1">
    <citation type="submission" date="2024-01" db="EMBL/GenBank/DDBJ databases">
        <title>Multi-omics insights into the function and evolution of sodium benzoate biodegradation pathways in Benzoatithermus flavus gen. nov., sp. nov. from hot spring.</title>
        <authorList>
            <person name="Hu C.-J."/>
            <person name="Li W.-J."/>
        </authorList>
    </citation>
    <scope>NUCLEOTIDE SEQUENCE [LARGE SCALE GENOMIC DNA]</scope>
    <source>
        <strain evidence="10 11">SYSU G07066</strain>
    </source>
</reference>
<feature type="active site" description="Proton donor/acceptor" evidence="7">
    <location>
        <position position="122"/>
    </location>
</feature>
<evidence type="ECO:0000256" key="4">
    <source>
        <dbReference type="ARBA" id="ARBA00022960"/>
    </source>
</evidence>
<feature type="domain" description="L,D-TPase catalytic" evidence="9">
    <location>
        <begin position="32"/>
        <end position="168"/>
    </location>
</feature>
<evidence type="ECO:0000313" key="10">
    <source>
        <dbReference type="EMBL" id="MEK0083867.1"/>
    </source>
</evidence>
<evidence type="ECO:0000256" key="1">
    <source>
        <dbReference type="ARBA" id="ARBA00004752"/>
    </source>
</evidence>
<dbReference type="SUPFAM" id="SSF141523">
    <property type="entry name" value="L,D-transpeptidase catalytic domain-like"/>
    <property type="match status" value="1"/>
</dbReference>
<dbReference type="InterPro" id="IPR038063">
    <property type="entry name" value="Transpep_catalytic_dom"/>
</dbReference>
<dbReference type="EMBL" id="JBBLZC010000010">
    <property type="protein sequence ID" value="MEK0083867.1"/>
    <property type="molecule type" value="Genomic_DNA"/>
</dbReference>
<evidence type="ECO:0000256" key="5">
    <source>
        <dbReference type="ARBA" id="ARBA00022984"/>
    </source>
</evidence>
<comment type="caution">
    <text evidence="10">The sequence shown here is derived from an EMBL/GenBank/DDBJ whole genome shotgun (WGS) entry which is preliminary data.</text>
</comment>
<dbReference type="CDD" id="cd16913">
    <property type="entry name" value="YkuD_like"/>
    <property type="match status" value="1"/>
</dbReference>
<dbReference type="PANTHER" id="PTHR36699">
    <property type="entry name" value="LD-TRANSPEPTIDASE"/>
    <property type="match status" value="1"/>
</dbReference>
<proteinExistence type="inferred from homology"/>
<dbReference type="Proteomes" id="UP001375743">
    <property type="component" value="Unassembled WGS sequence"/>
</dbReference>
<keyword evidence="5 7" id="KW-0573">Peptidoglycan synthesis</keyword>
<evidence type="ECO:0000256" key="8">
    <source>
        <dbReference type="SAM" id="SignalP"/>
    </source>
</evidence>
<protein>
    <submittedName>
        <fullName evidence="10">L,D-transpeptidase family protein</fullName>
    </submittedName>
</protein>
<organism evidence="10 11">
    <name type="scientific">Benzoatithermus flavus</name>
    <dbReference type="NCBI Taxonomy" id="3108223"/>
    <lineage>
        <taxon>Bacteria</taxon>
        <taxon>Pseudomonadati</taxon>
        <taxon>Pseudomonadota</taxon>
        <taxon>Alphaproteobacteria</taxon>
        <taxon>Geminicoccales</taxon>
        <taxon>Geminicoccaceae</taxon>
        <taxon>Benzoatithermus</taxon>
    </lineage>
</organism>
<dbReference type="PANTHER" id="PTHR36699:SF1">
    <property type="entry name" value="L,D-TRANSPEPTIDASE YAFK-RELATED"/>
    <property type="match status" value="1"/>
</dbReference>
<dbReference type="RefSeq" id="WP_418159710.1">
    <property type="nucleotide sequence ID" value="NZ_JBBLZC010000010.1"/>
</dbReference>
<feature type="active site" description="Nucleophile" evidence="7">
    <location>
        <position position="144"/>
    </location>
</feature>
<evidence type="ECO:0000256" key="3">
    <source>
        <dbReference type="ARBA" id="ARBA00022679"/>
    </source>
</evidence>
<evidence type="ECO:0000256" key="2">
    <source>
        <dbReference type="ARBA" id="ARBA00005992"/>
    </source>
</evidence>
<feature type="chain" id="PRO_5046513087" evidence="8">
    <location>
        <begin position="26"/>
        <end position="169"/>
    </location>
</feature>
<keyword evidence="6 7" id="KW-0961">Cell wall biogenesis/degradation</keyword>
<evidence type="ECO:0000256" key="7">
    <source>
        <dbReference type="PROSITE-ProRule" id="PRU01373"/>
    </source>
</evidence>
<dbReference type="PROSITE" id="PS52029">
    <property type="entry name" value="LD_TPASE"/>
    <property type="match status" value="1"/>
</dbReference>
<comment type="similarity">
    <text evidence="2">Belongs to the YkuD family.</text>
</comment>
<comment type="pathway">
    <text evidence="1 7">Cell wall biogenesis; peptidoglycan biosynthesis.</text>
</comment>
<feature type="signal peptide" evidence="8">
    <location>
        <begin position="1"/>
        <end position="25"/>
    </location>
</feature>